<dbReference type="SMART" id="SM00248">
    <property type="entry name" value="ANK"/>
    <property type="match status" value="2"/>
</dbReference>
<dbReference type="PANTHER" id="PTHR24171:SF8">
    <property type="entry name" value="BRCA1-ASSOCIATED RING DOMAIN PROTEIN 1"/>
    <property type="match status" value="1"/>
</dbReference>
<dbReference type="PROSITE" id="PS50088">
    <property type="entry name" value="ANK_REPEAT"/>
    <property type="match status" value="1"/>
</dbReference>
<dbReference type="InterPro" id="IPR002110">
    <property type="entry name" value="Ankyrin_rpt"/>
</dbReference>
<keyword evidence="4" id="KW-0863">Zinc-finger</keyword>
<dbReference type="OrthoDB" id="64997at2759"/>
<protein>
    <recommendedName>
        <fullName evidence="5">RING-type domain-containing protein</fullName>
    </recommendedName>
</protein>
<dbReference type="STRING" id="74557.A0A1V9YL91"/>
<dbReference type="Proteomes" id="UP000243217">
    <property type="component" value="Unassembled WGS sequence"/>
</dbReference>
<dbReference type="Pfam" id="PF13920">
    <property type="entry name" value="zf-C3HC4_3"/>
    <property type="match status" value="1"/>
</dbReference>
<feature type="repeat" description="ANK" evidence="3">
    <location>
        <begin position="71"/>
        <end position="103"/>
    </location>
</feature>
<keyword evidence="1" id="KW-0677">Repeat</keyword>
<dbReference type="SUPFAM" id="SSF48403">
    <property type="entry name" value="Ankyrin repeat"/>
    <property type="match status" value="1"/>
</dbReference>
<evidence type="ECO:0000256" key="2">
    <source>
        <dbReference type="ARBA" id="ARBA00023043"/>
    </source>
</evidence>
<dbReference type="PROSITE" id="PS50089">
    <property type="entry name" value="ZF_RING_2"/>
    <property type="match status" value="1"/>
</dbReference>
<dbReference type="Gene3D" id="1.25.40.20">
    <property type="entry name" value="Ankyrin repeat-containing domain"/>
    <property type="match status" value="1"/>
</dbReference>
<gene>
    <name evidence="6" type="ORF">THRCLA_10548</name>
</gene>
<evidence type="ECO:0000259" key="5">
    <source>
        <dbReference type="PROSITE" id="PS50089"/>
    </source>
</evidence>
<evidence type="ECO:0000313" key="7">
    <source>
        <dbReference type="Proteomes" id="UP000243217"/>
    </source>
</evidence>
<keyword evidence="4" id="KW-0479">Metal-binding</keyword>
<dbReference type="InterPro" id="IPR013083">
    <property type="entry name" value="Znf_RING/FYVE/PHD"/>
</dbReference>
<evidence type="ECO:0000256" key="3">
    <source>
        <dbReference type="PROSITE-ProRule" id="PRU00023"/>
    </source>
</evidence>
<proteinExistence type="predicted"/>
<accession>A0A1V9YL91</accession>
<dbReference type="GO" id="GO:0008270">
    <property type="term" value="F:zinc ion binding"/>
    <property type="evidence" value="ECO:0007669"/>
    <property type="project" value="UniProtKB-KW"/>
</dbReference>
<organism evidence="6 7">
    <name type="scientific">Thraustotheca clavata</name>
    <dbReference type="NCBI Taxonomy" id="74557"/>
    <lineage>
        <taxon>Eukaryota</taxon>
        <taxon>Sar</taxon>
        <taxon>Stramenopiles</taxon>
        <taxon>Oomycota</taxon>
        <taxon>Saprolegniomycetes</taxon>
        <taxon>Saprolegniales</taxon>
        <taxon>Achlyaceae</taxon>
        <taxon>Thraustotheca</taxon>
    </lineage>
</organism>
<feature type="domain" description="RING-type" evidence="5">
    <location>
        <begin position="181"/>
        <end position="214"/>
    </location>
</feature>
<evidence type="ECO:0000313" key="6">
    <source>
        <dbReference type="EMBL" id="OQR86479.1"/>
    </source>
</evidence>
<evidence type="ECO:0000256" key="1">
    <source>
        <dbReference type="ARBA" id="ARBA00022737"/>
    </source>
</evidence>
<dbReference type="GO" id="GO:0085020">
    <property type="term" value="P:protein K6-linked ubiquitination"/>
    <property type="evidence" value="ECO:0007669"/>
    <property type="project" value="TreeGrafter"/>
</dbReference>
<dbReference type="AlphaFoldDB" id="A0A1V9YL91"/>
<dbReference type="EMBL" id="JNBS01003517">
    <property type="protein sequence ID" value="OQR86479.1"/>
    <property type="molecule type" value="Genomic_DNA"/>
</dbReference>
<dbReference type="GO" id="GO:0004842">
    <property type="term" value="F:ubiquitin-protein transferase activity"/>
    <property type="evidence" value="ECO:0007669"/>
    <property type="project" value="TreeGrafter"/>
</dbReference>
<sequence>MCMMPVEVCAERKEWHEVVRRVTRQLLPDVNARFGEKLWTLLSYASKHDQIKIVDLLVRYKNINLNATNADGMTAMHEAAKHNHLQVLSILLRAGADPNLHNRQGETPLDLATSDGCQIFELEEVHAEKLRGPLQPCPHCTFENPHDTLQCKMCQMDLAKSEDAVAVLMQRIQLLEEAQLCSICEELPKDTVFTCGHETCMSCAEKLTNCPNCREPITARIRRFV</sequence>
<comment type="caution">
    <text evidence="6">The sequence shown here is derived from an EMBL/GenBank/DDBJ whole genome shotgun (WGS) entry which is preliminary data.</text>
</comment>
<dbReference type="PANTHER" id="PTHR24171">
    <property type="entry name" value="ANKYRIN REPEAT DOMAIN-CONTAINING PROTEIN 39-RELATED"/>
    <property type="match status" value="1"/>
</dbReference>
<keyword evidence="4" id="KW-0862">Zinc</keyword>
<dbReference type="Gene3D" id="3.30.40.10">
    <property type="entry name" value="Zinc/RING finger domain, C3HC4 (zinc finger)"/>
    <property type="match status" value="1"/>
</dbReference>
<dbReference type="Pfam" id="PF12796">
    <property type="entry name" value="Ank_2"/>
    <property type="match status" value="1"/>
</dbReference>
<dbReference type="PROSITE" id="PS50297">
    <property type="entry name" value="ANK_REP_REGION"/>
    <property type="match status" value="1"/>
</dbReference>
<dbReference type="SUPFAM" id="SSF57850">
    <property type="entry name" value="RING/U-box"/>
    <property type="match status" value="1"/>
</dbReference>
<evidence type="ECO:0000256" key="4">
    <source>
        <dbReference type="PROSITE-ProRule" id="PRU00175"/>
    </source>
</evidence>
<keyword evidence="2 3" id="KW-0040">ANK repeat</keyword>
<keyword evidence="7" id="KW-1185">Reference proteome</keyword>
<dbReference type="InterPro" id="IPR001841">
    <property type="entry name" value="Znf_RING"/>
</dbReference>
<name>A0A1V9YL91_9STRA</name>
<reference evidence="6 7" key="1">
    <citation type="journal article" date="2014" name="Genome Biol. Evol.">
        <title>The secreted proteins of Achlya hypogyna and Thraustotheca clavata identify the ancestral oomycete secretome and reveal gene acquisitions by horizontal gene transfer.</title>
        <authorList>
            <person name="Misner I."/>
            <person name="Blouin N."/>
            <person name="Leonard G."/>
            <person name="Richards T.A."/>
            <person name="Lane C.E."/>
        </authorList>
    </citation>
    <scope>NUCLEOTIDE SEQUENCE [LARGE SCALE GENOMIC DNA]</scope>
    <source>
        <strain evidence="6 7">ATCC 34112</strain>
    </source>
</reference>
<dbReference type="InterPro" id="IPR036770">
    <property type="entry name" value="Ankyrin_rpt-contain_sf"/>
</dbReference>